<feature type="transmembrane region" description="Helical" evidence="9">
    <location>
        <begin position="355"/>
        <end position="375"/>
    </location>
</feature>
<feature type="transmembrane region" description="Helical" evidence="9">
    <location>
        <begin position="427"/>
        <end position="448"/>
    </location>
</feature>
<evidence type="ECO:0000256" key="9">
    <source>
        <dbReference type="SAM" id="Phobius"/>
    </source>
</evidence>
<name>A0A9W9JTU7_9EURO</name>
<dbReference type="EMBL" id="JAPMSZ010000012">
    <property type="protein sequence ID" value="KAJ5081391.1"/>
    <property type="molecule type" value="Genomic_DNA"/>
</dbReference>
<evidence type="ECO:0000256" key="7">
    <source>
        <dbReference type="ARBA" id="ARBA00023136"/>
    </source>
</evidence>
<reference evidence="11" key="2">
    <citation type="journal article" date="2023" name="IMA Fungus">
        <title>Comparative genomic study of the Penicillium genus elucidates a diverse pangenome and 15 lateral gene transfer events.</title>
        <authorList>
            <person name="Petersen C."/>
            <person name="Sorensen T."/>
            <person name="Nielsen M.R."/>
            <person name="Sondergaard T.E."/>
            <person name="Sorensen J.L."/>
            <person name="Fitzpatrick D.A."/>
            <person name="Frisvad J.C."/>
            <person name="Nielsen K.L."/>
        </authorList>
    </citation>
    <scope>NUCLEOTIDE SEQUENCE</scope>
    <source>
        <strain evidence="11">IBT 34128</strain>
    </source>
</reference>
<feature type="transmembrane region" description="Helical" evidence="9">
    <location>
        <begin position="277"/>
        <end position="297"/>
    </location>
</feature>
<accession>A0A9W9JTU7</accession>
<reference evidence="11" key="1">
    <citation type="submission" date="2022-11" db="EMBL/GenBank/DDBJ databases">
        <authorList>
            <person name="Petersen C."/>
        </authorList>
    </citation>
    <scope>NUCLEOTIDE SEQUENCE</scope>
    <source>
        <strain evidence="11">IBT 34128</strain>
    </source>
</reference>
<feature type="transmembrane region" description="Helical" evidence="9">
    <location>
        <begin position="507"/>
        <end position="527"/>
    </location>
</feature>
<feature type="region of interest" description="Disordered" evidence="8">
    <location>
        <begin position="1"/>
        <end position="20"/>
    </location>
</feature>
<keyword evidence="12" id="KW-1185">Reference proteome</keyword>
<feature type="domain" description="Amino acid transporter transmembrane" evidence="10">
    <location>
        <begin position="248"/>
        <end position="635"/>
    </location>
</feature>
<keyword evidence="5" id="KW-0029">Amino-acid transport</keyword>
<dbReference type="GeneID" id="81399349"/>
<organism evidence="11 12">
    <name type="scientific">Penicillium alfredii</name>
    <dbReference type="NCBI Taxonomy" id="1506179"/>
    <lineage>
        <taxon>Eukaryota</taxon>
        <taxon>Fungi</taxon>
        <taxon>Dikarya</taxon>
        <taxon>Ascomycota</taxon>
        <taxon>Pezizomycotina</taxon>
        <taxon>Eurotiomycetes</taxon>
        <taxon>Eurotiomycetidae</taxon>
        <taxon>Eurotiales</taxon>
        <taxon>Aspergillaceae</taxon>
        <taxon>Penicillium</taxon>
    </lineage>
</organism>
<evidence type="ECO:0000256" key="2">
    <source>
        <dbReference type="ARBA" id="ARBA00008066"/>
    </source>
</evidence>
<sequence>MPGASGTANEDLEGDASHGSLRVPTAMAPNSYDYGHLSRGPPIAESEALGRQRYLILHFTLIQPQLMPITLFSRSSSFSTRFRQAGGPNSFDNFARSWQRAACFPEVWPRWSSFVSTDSDDEFDIATGLSNDAGNSSFQGRPSDAERPLLRGDSDSDEHGDDDLLGPDSSKKGLPTTGLLASSLDRSFATSYGTISSRVSESTRRHAIQFHHEQQAHVDGPGGSDREPLLVKHVQRDDGTSEGVIVGQSTVPQTTFNSVNVLIGIGLLSLPLAMKQAGWLLGLLFLVYSAITTSYTAKILAKCLDVDRTLVTYADLAYISFGHHARLVTSFLFCMELLGACVALVVLFADSLYALVPGLSIIQWKMVCGLVLVPLNFLPLRFLSVTSILGIISCTSIVVLVCVDGLIKPDAPGSLRQPASTFLFPENWATLPLSFGLIMSPWGGHGVFPNIYRDMRHPQKYGRSLWTTYLFTFSLDCSMAIIGWVMFGDTVRDEITANILTITDYPQPLSVCIIMFISMIPITKVPLNARPLLATFEVLCDLAIGHRSTDMTRQVSQVIVRIFVVVMIVVLAVVFPAFDRIMAFLGSFLCFTICIIFPLAFYLKIFGKEISRRERILDWFLLVTSTILAAVGTVWAFLPQDMISAS</sequence>
<feature type="transmembrane region" description="Helical" evidence="9">
    <location>
        <begin position="617"/>
        <end position="638"/>
    </location>
</feature>
<dbReference type="InterPro" id="IPR013057">
    <property type="entry name" value="AA_transpt_TM"/>
</dbReference>
<protein>
    <recommendedName>
        <fullName evidence="10">Amino acid transporter transmembrane domain-containing protein</fullName>
    </recommendedName>
</protein>
<feature type="compositionally biased region" description="Basic and acidic residues" evidence="8">
    <location>
        <begin position="143"/>
        <end position="154"/>
    </location>
</feature>
<feature type="compositionally biased region" description="Polar residues" evidence="8">
    <location>
        <begin position="128"/>
        <end position="140"/>
    </location>
</feature>
<feature type="transmembrane region" description="Helical" evidence="9">
    <location>
        <begin position="327"/>
        <end position="349"/>
    </location>
</feature>
<keyword evidence="7 9" id="KW-0472">Membrane</keyword>
<keyword evidence="4 9" id="KW-0812">Transmembrane</keyword>
<feature type="compositionally biased region" description="Acidic residues" evidence="8">
    <location>
        <begin position="155"/>
        <end position="165"/>
    </location>
</feature>
<feature type="transmembrane region" description="Helical" evidence="9">
    <location>
        <begin position="584"/>
        <end position="605"/>
    </location>
</feature>
<evidence type="ECO:0000313" key="11">
    <source>
        <dbReference type="EMBL" id="KAJ5081391.1"/>
    </source>
</evidence>
<dbReference type="AlphaFoldDB" id="A0A9W9JTU7"/>
<dbReference type="PANTHER" id="PTHR22950">
    <property type="entry name" value="AMINO ACID TRANSPORTER"/>
    <property type="match status" value="1"/>
</dbReference>
<comment type="subcellular location">
    <subcellularLocation>
        <location evidence="1">Membrane</location>
        <topology evidence="1">Multi-pass membrane protein</topology>
    </subcellularLocation>
</comment>
<dbReference type="Pfam" id="PF01490">
    <property type="entry name" value="Aa_trans"/>
    <property type="match status" value="1"/>
</dbReference>
<dbReference type="GO" id="GO:0015179">
    <property type="term" value="F:L-amino acid transmembrane transporter activity"/>
    <property type="evidence" value="ECO:0007669"/>
    <property type="project" value="TreeGrafter"/>
</dbReference>
<evidence type="ECO:0000256" key="3">
    <source>
        <dbReference type="ARBA" id="ARBA00022448"/>
    </source>
</evidence>
<feature type="transmembrane region" description="Helical" evidence="9">
    <location>
        <begin position="469"/>
        <end position="487"/>
    </location>
</feature>
<keyword evidence="6 9" id="KW-1133">Transmembrane helix</keyword>
<comment type="caution">
    <text evidence="11">The sequence shown here is derived from an EMBL/GenBank/DDBJ whole genome shotgun (WGS) entry which is preliminary data.</text>
</comment>
<feature type="region of interest" description="Disordered" evidence="8">
    <location>
        <begin position="127"/>
        <end position="178"/>
    </location>
</feature>
<dbReference type="Proteomes" id="UP001141434">
    <property type="component" value="Unassembled WGS sequence"/>
</dbReference>
<proteinExistence type="inferred from homology"/>
<evidence type="ECO:0000256" key="5">
    <source>
        <dbReference type="ARBA" id="ARBA00022970"/>
    </source>
</evidence>
<dbReference type="RefSeq" id="XP_056506678.1">
    <property type="nucleotide sequence ID" value="XM_056660180.1"/>
</dbReference>
<evidence type="ECO:0000259" key="10">
    <source>
        <dbReference type="Pfam" id="PF01490"/>
    </source>
</evidence>
<evidence type="ECO:0000256" key="8">
    <source>
        <dbReference type="SAM" id="MobiDB-lite"/>
    </source>
</evidence>
<feature type="transmembrane region" description="Helical" evidence="9">
    <location>
        <begin position="558"/>
        <end position="578"/>
    </location>
</feature>
<dbReference type="OrthoDB" id="655540at2759"/>
<feature type="transmembrane region" description="Helical" evidence="9">
    <location>
        <begin position="382"/>
        <end position="407"/>
    </location>
</feature>
<evidence type="ECO:0000313" key="12">
    <source>
        <dbReference type="Proteomes" id="UP001141434"/>
    </source>
</evidence>
<dbReference type="GO" id="GO:0005774">
    <property type="term" value="C:vacuolar membrane"/>
    <property type="evidence" value="ECO:0007669"/>
    <property type="project" value="TreeGrafter"/>
</dbReference>
<comment type="similarity">
    <text evidence="2">Belongs to the amino acid/polyamine transporter 2 family.</text>
</comment>
<evidence type="ECO:0000256" key="4">
    <source>
        <dbReference type="ARBA" id="ARBA00022692"/>
    </source>
</evidence>
<dbReference type="PANTHER" id="PTHR22950:SF692">
    <property type="entry name" value="TRANSMEMBRANE AMINO ACID TRANSPORTER FAMILY PROTEIN"/>
    <property type="match status" value="1"/>
</dbReference>
<evidence type="ECO:0000256" key="6">
    <source>
        <dbReference type="ARBA" id="ARBA00022989"/>
    </source>
</evidence>
<keyword evidence="3" id="KW-0813">Transport</keyword>
<evidence type="ECO:0000256" key="1">
    <source>
        <dbReference type="ARBA" id="ARBA00004141"/>
    </source>
</evidence>
<gene>
    <name evidence="11" type="ORF">NUU61_009655</name>
</gene>